<gene>
    <name evidence="1" type="ORF">ZIOFF_058839</name>
</gene>
<keyword evidence="2" id="KW-1185">Reference proteome</keyword>
<protein>
    <submittedName>
        <fullName evidence="1">Uncharacterized protein</fullName>
    </submittedName>
</protein>
<reference evidence="1 2" key="1">
    <citation type="submission" date="2020-08" db="EMBL/GenBank/DDBJ databases">
        <title>Plant Genome Project.</title>
        <authorList>
            <person name="Zhang R.-G."/>
        </authorList>
    </citation>
    <scope>NUCLEOTIDE SEQUENCE [LARGE SCALE GENOMIC DNA]</scope>
    <source>
        <tissue evidence="1">Rhizome</tissue>
    </source>
</reference>
<organism evidence="1 2">
    <name type="scientific">Zingiber officinale</name>
    <name type="common">Ginger</name>
    <name type="synonym">Amomum zingiber</name>
    <dbReference type="NCBI Taxonomy" id="94328"/>
    <lineage>
        <taxon>Eukaryota</taxon>
        <taxon>Viridiplantae</taxon>
        <taxon>Streptophyta</taxon>
        <taxon>Embryophyta</taxon>
        <taxon>Tracheophyta</taxon>
        <taxon>Spermatophyta</taxon>
        <taxon>Magnoliopsida</taxon>
        <taxon>Liliopsida</taxon>
        <taxon>Zingiberales</taxon>
        <taxon>Zingiberaceae</taxon>
        <taxon>Zingiber</taxon>
    </lineage>
</organism>
<sequence>MTSGLSVGTIMGWILAVKAIKNHQIIYICPYKFPQFLTIICLLSIYSSLPLPIIHKAPL</sequence>
<evidence type="ECO:0000313" key="1">
    <source>
        <dbReference type="EMBL" id="KAG6482208.1"/>
    </source>
</evidence>
<dbReference type="AlphaFoldDB" id="A0A8J5KM88"/>
<comment type="caution">
    <text evidence="1">The sequence shown here is derived from an EMBL/GenBank/DDBJ whole genome shotgun (WGS) entry which is preliminary data.</text>
</comment>
<dbReference type="Proteomes" id="UP000734854">
    <property type="component" value="Unassembled WGS sequence"/>
</dbReference>
<proteinExistence type="predicted"/>
<accession>A0A8J5KM88</accession>
<dbReference type="EMBL" id="JACMSC010000016">
    <property type="protein sequence ID" value="KAG6482208.1"/>
    <property type="molecule type" value="Genomic_DNA"/>
</dbReference>
<evidence type="ECO:0000313" key="2">
    <source>
        <dbReference type="Proteomes" id="UP000734854"/>
    </source>
</evidence>
<name>A0A8J5KM88_ZINOF</name>